<comment type="caution">
    <text evidence="1">The sequence shown here is derived from an EMBL/GenBank/DDBJ whole genome shotgun (WGS) entry which is preliminary data.</text>
</comment>
<dbReference type="EMBL" id="JBBCAQ010000004">
    <property type="protein sequence ID" value="KAK7604292.1"/>
    <property type="molecule type" value="Genomic_DNA"/>
</dbReference>
<accession>A0AAN9YAV3</accession>
<evidence type="ECO:0000313" key="1">
    <source>
        <dbReference type="EMBL" id="KAK7604292.1"/>
    </source>
</evidence>
<evidence type="ECO:0000313" key="2">
    <source>
        <dbReference type="Proteomes" id="UP001367676"/>
    </source>
</evidence>
<dbReference type="AlphaFoldDB" id="A0AAN9YAV3"/>
<protein>
    <submittedName>
        <fullName evidence="1">Uncharacterized protein</fullName>
    </submittedName>
</protein>
<sequence length="81" mass="9285">MTSSLANRVNRLYSTAESEDTFFVQLSQFSSRCPKFLPDVSILVQMSHFSTSCLNFRLDVSFFVQLSQFSFISLARLLAQF</sequence>
<reference evidence="1 2" key="1">
    <citation type="submission" date="2024-03" db="EMBL/GenBank/DDBJ databases">
        <title>Adaptation during the transition from Ophiocordyceps entomopathogen to insect associate is accompanied by gene loss and intensified selection.</title>
        <authorList>
            <person name="Ward C.M."/>
            <person name="Onetto C.A."/>
            <person name="Borneman A.R."/>
        </authorList>
    </citation>
    <scope>NUCLEOTIDE SEQUENCE [LARGE SCALE GENOMIC DNA]</scope>
    <source>
        <strain evidence="1">AWRI1</strain>
        <tissue evidence="1">Single Adult Female</tissue>
    </source>
</reference>
<proteinExistence type="predicted"/>
<dbReference type="Proteomes" id="UP001367676">
    <property type="component" value="Unassembled WGS sequence"/>
</dbReference>
<name>A0AAN9YAV3_9HEMI</name>
<gene>
    <name evidence="1" type="ORF">V9T40_004565</name>
</gene>
<organism evidence="1 2">
    <name type="scientific">Parthenolecanium corni</name>
    <dbReference type="NCBI Taxonomy" id="536013"/>
    <lineage>
        <taxon>Eukaryota</taxon>
        <taxon>Metazoa</taxon>
        <taxon>Ecdysozoa</taxon>
        <taxon>Arthropoda</taxon>
        <taxon>Hexapoda</taxon>
        <taxon>Insecta</taxon>
        <taxon>Pterygota</taxon>
        <taxon>Neoptera</taxon>
        <taxon>Paraneoptera</taxon>
        <taxon>Hemiptera</taxon>
        <taxon>Sternorrhyncha</taxon>
        <taxon>Coccoidea</taxon>
        <taxon>Coccidae</taxon>
        <taxon>Parthenolecanium</taxon>
    </lineage>
</organism>
<keyword evidence="2" id="KW-1185">Reference proteome</keyword>